<dbReference type="EMBL" id="CP036525">
    <property type="protein sequence ID" value="QDT07761.1"/>
    <property type="molecule type" value="Genomic_DNA"/>
</dbReference>
<organism evidence="1 2">
    <name type="scientific">Rubripirellula lacrimiformis</name>
    <dbReference type="NCBI Taxonomy" id="1930273"/>
    <lineage>
        <taxon>Bacteria</taxon>
        <taxon>Pseudomonadati</taxon>
        <taxon>Planctomycetota</taxon>
        <taxon>Planctomycetia</taxon>
        <taxon>Pirellulales</taxon>
        <taxon>Pirellulaceae</taxon>
        <taxon>Rubripirellula</taxon>
    </lineage>
</organism>
<protein>
    <submittedName>
        <fullName evidence="1">Uncharacterized protein</fullName>
    </submittedName>
</protein>
<proteinExistence type="predicted"/>
<gene>
    <name evidence="1" type="ORF">K227x_61890</name>
</gene>
<evidence type="ECO:0000313" key="1">
    <source>
        <dbReference type="EMBL" id="QDT07761.1"/>
    </source>
</evidence>
<dbReference type="Proteomes" id="UP000318538">
    <property type="component" value="Chromosome"/>
</dbReference>
<sequence>MAIGQGRFRSQYRLQAASSFQQPRRGESIMPVASGHRILHSPMIFWAGPPEGGPAQKIQIVSVIANRSKNASKKHCCSGRNIALQKQNRQSGSNRNHRVDRRQYAAAHCNAIGSVTNSGGKLRRHDQRNRKRLTTSVNSTRGLVCIGWFAMLAGSDGRAVAANLIQHFRDLVVVLTMSRNDET</sequence>
<reference evidence="1 2" key="1">
    <citation type="submission" date="2019-02" db="EMBL/GenBank/DDBJ databases">
        <title>Deep-cultivation of Planctomycetes and their phenomic and genomic characterization uncovers novel biology.</title>
        <authorList>
            <person name="Wiegand S."/>
            <person name="Jogler M."/>
            <person name="Boedeker C."/>
            <person name="Pinto D."/>
            <person name="Vollmers J."/>
            <person name="Rivas-Marin E."/>
            <person name="Kohn T."/>
            <person name="Peeters S.H."/>
            <person name="Heuer A."/>
            <person name="Rast P."/>
            <person name="Oberbeckmann S."/>
            <person name="Bunk B."/>
            <person name="Jeske O."/>
            <person name="Meyerdierks A."/>
            <person name="Storesund J.E."/>
            <person name="Kallscheuer N."/>
            <person name="Luecker S."/>
            <person name="Lage O.M."/>
            <person name="Pohl T."/>
            <person name="Merkel B.J."/>
            <person name="Hornburger P."/>
            <person name="Mueller R.-W."/>
            <person name="Bruemmer F."/>
            <person name="Labrenz M."/>
            <person name="Spormann A.M."/>
            <person name="Op den Camp H."/>
            <person name="Overmann J."/>
            <person name="Amann R."/>
            <person name="Jetten M.S.M."/>
            <person name="Mascher T."/>
            <person name="Medema M.H."/>
            <person name="Devos D.P."/>
            <person name="Kaster A.-K."/>
            <person name="Ovreas L."/>
            <person name="Rohde M."/>
            <person name="Galperin M.Y."/>
            <person name="Jogler C."/>
        </authorList>
    </citation>
    <scope>NUCLEOTIDE SEQUENCE [LARGE SCALE GENOMIC DNA]</scope>
    <source>
        <strain evidence="1 2">K22_7</strain>
    </source>
</reference>
<name>A0A517NKV6_9BACT</name>
<evidence type="ECO:0000313" key="2">
    <source>
        <dbReference type="Proteomes" id="UP000318538"/>
    </source>
</evidence>
<accession>A0A517NKV6</accession>
<dbReference type="KEGG" id="rlc:K227x_61890"/>
<dbReference type="AlphaFoldDB" id="A0A517NKV6"/>
<keyword evidence="2" id="KW-1185">Reference proteome</keyword>